<keyword evidence="1" id="KW-0472">Membrane</keyword>
<dbReference type="InterPro" id="IPR021309">
    <property type="entry name" value="YgaP-like_TM"/>
</dbReference>
<dbReference type="Proteomes" id="UP000244089">
    <property type="component" value="Unassembled WGS sequence"/>
</dbReference>
<keyword evidence="1" id="KW-0812">Transmembrane</keyword>
<dbReference type="AlphaFoldDB" id="A0A2T5RQD8"/>
<dbReference type="RefSeq" id="WP_108138145.1">
    <property type="nucleotide sequence ID" value="NZ_QAXS01000003.1"/>
</dbReference>
<organism evidence="3 4">
    <name type="scientific">Halanaerobium saccharolyticum</name>
    <dbReference type="NCBI Taxonomy" id="43595"/>
    <lineage>
        <taxon>Bacteria</taxon>
        <taxon>Bacillati</taxon>
        <taxon>Bacillota</taxon>
        <taxon>Clostridia</taxon>
        <taxon>Halanaerobiales</taxon>
        <taxon>Halanaerobiaceae</taxon>
        <taxon>Halanaerobium</taxon>
    </lineage>
</organism>
<keyword evidence="1" id="KW-1133">Transmembrane helix</keyword>
<evidence type="ECO:0000313" key="3">
    <source>
        <dbReference type="EMBL" id="PTW02169.1"/>
    </source>
</evidence>
<accession>A0A2T5RQD8</accession>
<feature type="domain" description="Inner membrane protein YgaP-like transmembrane" evidence="2">
    <location>
        <begin position="1"/>
        <end position="61"/>
    </location>
</feature>
<sequence length="63" mass="7097">MKNVGQTDKWIRIILGIVLLSMFFFVEGNAKYFGILGIIPLYTGLTGKCALYKLLGINTREDK</sequence>
<feature type="transmembrane region" description="Helical" evidence="1">
    <location>
        <begin position="32"/>
        <end position="55"/>
    </location>
</feature>
<feature type="transmembrane region" description="Helical" evidence="1">
    <location>
        <begin position="9"/>
        <end position="26"/>
    </location>
</feature>
<evidence type="ECO:0000256" key="1">
    <source>
        <dbReference type="SAM" id="Phobius"/>
    </source>
</evidence>
<proteinExistence type="predicted"/>
<dbReference type="EMBL" id="QAXS01000003">
    <property type="protein sequence ID" value="PTW02169.1"/>
    <property type="molecule type" value="Genomic_DNA"/>
</dbReference>
<protein>
    <recommendedName>
        <fullName evidence="2">Inner membrane protein YgaP-like transmembrane domain-containing protein</fullName>
    </recommendedName>
</protein>
<dbReference type="OrthoDB" id="5405951at2"/>
<dbReference type="Pfam" id="PF11127">
    <property type="entry name" value="YgaP-like_TM"/>
    <property type="match status" value="1"/>
</dbReference>
<evidence type="ECO:0000313" key="4">
    <source>
        <dbReference type="Proteomes" id="UP000244089"/>
    </source>
</evidence>
<gene>
    <name evidence="3" type="ORF">C8C76_10324</name>
</gene>
<evidence type="ECO:0000259" key="2">
    <source>
        <dbReference type="Pfam" id="PF11127"/>
    </source>
</evidence>
<comment type="caution">
    <text evidence="3">The sequence shown here is derived from an EMBL/GenBank/DDBJ whole genome shotgun (WGS) entry which is preliminary data.</text>
</comment>
<reference evidence="3 4" key="1">
    <citation type="submission" date="2018-04" db="EMBL/GenBank/DDBJ databases">
        <title>Subsurface microbial communities from deep shales in Ohio and West Virginia, USA.</title>
        <authorList>
            <person name="Wrighton K."/>
        </authorList>
    </citation>
    <scope>NUCLEOTIDE SEQUENCE [LARGE SCALE GENOMIC DNA]</scope>
    <source>
        <strain evidence="3 4">WC1</strain>
    </source>
</reference>
<name>A0A2T5RQD8_9FIRM</name>